<dbReference type="UniPathway" id="UPA00193"/>
<dbReference type="RefSeq" id="WP_155163836.1">
    <property type="nucleotide sequence ID" value="NZ_WNBG01000002.1"/>
</dbReference>
<dbReference type="PANTHER" id="PTHR48099:SF5">
    <property type="entry name" value="C-1-TETRAHYDROFOLATE SYNTHASE, CYTOPLASMIC"/>
    <property type="match status" value="1"/>
</dbReference>
<comment type="pathway">
    <text evidence="1 11">One-carbon metabolism; tetrahydrofolate interconversion.</text>
</comment>
<comment type="function">
    <text evidence="11">Catalyzes the oxidation of 5,10-methylenetetrahydrofolate to 5,10-methenyltetrahydrofolate and then the hydrolysis of 5,10-methenyltetrahydrofolate to 10-formyltetrahydrofolate.</text>
</comment>
<dbReference type="InterPro" id="IPR000672">
    <property type="entry name" value="THF_DH/CycHdrlase"/>
</dbReference>
<evidence type="ECO:0000256" key="5">
    <source>
        <dbReference type="ARBA" id="ARBA00022801"/>
    </source>
</evidence>
<comment type="caution">
    <text evidence="11">Lacks conserved residue(s) required for the propagation of feature annotation.</text>
</comment>
<dbReference type="EMBL" id="WNBM01000002">
    <property type="protein sequence ID" value="MTT75706.1"/>
    <property type="molecule type" value="Genomic_DNA"/>
</dbReference>
<evidence type="ECO:0000313" key="14">
    <source>
        <dbReference type="EMBL" id="MTT75706.1"/>
    </source>
</evidence>
<dbReference type="PANTHER" id="PTHR48099">
    <property type="entry name" value="C-1-TETRAHYDROFOLATE SYNTHASE, CYTOPLASMIC-RELATED"/>
    <property type="match status" value="1"/>
</dbReference>
<dbReference type="AlphaFoldDB" id="A0A7X3BVL4"/>
<comment type="subunit">
    <text evidence="11">Homodimer.</text>
</comment>
<accession>A0A7X3BVL4</accession>
<evidence type="ECO:0000256" key="1">
    <source>
        <dbReference type="ARBA" id="ARBA00004777"/>
    </source>
</evidence>
<dbReference type="InterPro" id="IPR046346">
    <property type="entry name" value="Aminoacid_DH-like_N_sf"/>
</dbReference>
<evidence type="ECO:0000313" key="16">
    <source>
        <dbReference type="Proteomes" id="UP000443070"/>
    </source>
</evidence>
<dbReference type="Gene3D" id="3.40.50.720">
    <property type="entry name" value="NAD(P)-binding Rossmann-like Domain"/>
    <property type="match status" value="1"/>
</dbReference>
<dbReference type="PRINTS" id="PR00085">
    <property type="entry name" value="THFDHDRGNASE"/>
</dbReference>
<dbReference type="Gene3D" id="3.40.50.10860">
    <property type="entry name" value="Leucine Dehydrogenase, chain A, domain 1"/>
    <property type="match status" value="1"/>
</dbReference>
<keyword evidence="10 11" id="KW-0511">Multifunctional enzyme</keyword>
<keyword evidence="6 11" id="KW-0521">NADP</keyword>
<reference evidence="16 17" key="1">
    <citation type="journal article" date="2019" name="Nat. Med.">
        <title>A library of human gut bacterial isolates paired with longitudinal multiomics data enables mechanistic microbiome research.</title>
        <authorList>
            <person name="Poyet M."/>
            <person name="Groussin M."/>
            <person name="Gibbons S.M."/>
            <person name="Avila-Pacheco J."/>
            <person name="Jiang X."/>
            <person name="Kearney S.M."/>
            <person name="Perrotta A.R."/>
            <person name="Berdy B."/>
            <person name="Zhao S."/>
            <person name="Lieberman T.D."/>
            <person name="Swanson P.K."/>
            <person name="Smith M."/>
            <person name="Roesemann S."/>
            <person name="Alexander J.E."/>
            <person name="Rich S.A."/>
            <person name="Livny J."/>
            <person name="Vlamakis H."/>
            <person name="Clish C."/>
            <person name="Bullock K."/>
            <person name="Deik A."/>
            <person name="Scott J."/>
            <person name="Pierce K.A."/>
            <person name="Xavier R.J."/>
            <person name="Alm E.J."/>
        </authorList>
    </citation>
    <scope>NUCLEOTIDE SEQUENCE [LARGE SCALE GENOMIC DNA]</scope>
    <source>
        <strain evidence="14 17">BIOML-A13</strain>
        <strain evidence="15 16">BIOML-A3</strain>
    </source>
</reference>
<dbReference type="Pfam" id="PF00763">
    <property type="entry name" value="THF_DHG_CYH"/>
    <property type="match status" value="1"/>
</dbReference>
<feature type="binding site" evidence="11">
    <location>
        <position position="231"/>
    </location>
    <ligand>
        <name>NADP(+)</name>
        <dbReference type="ChEBI" id="CHEBI:58349"/>
    </ligand>
</feature>
<feature type="binding site" evidence="11">
    <location>
        <begin position="165"/>
        <end position="167"/>
    </location>
    <ligand>
        <name>NADP(+)</name>
        <dbReference type="ChEBI" id="CHEBI:58349"/>
    </ligand>
</feature>
<evidence type="ECO:0000256" key="7">
    <source>
        <dbReference type="ARBA" id="ARBA00023002"/>
    </source>
</evidence>
<dbReference type="EMBL" id="WNBW01000002">
    <property type="protein sequence ID" value="MTU03768.1"/>
    <property type="molecule type" value="Genomic_DNA"/>
</dbReference>
<dbReference type="GO" id="GO:0006164">
    <property type="term" value="P:purine nucleotide biosynthetic process"/>
    <property type="evidence" value="ECO:0007669"/>
    <property type="project" value="UniProtKB-KW"/>
</dbReference>
<dbReference type="InterPro" id="IPR020630">
    <property type="entry name" value="THF_DH/CycHdrlase_cat_dom"/>
</dbReference>
<dbReference type="EC" id="3.5.4.9" evidence="11"/>
<comment type="catalytic activity">
    <reaction evidence="11">
        <text>(6R)-5,10-methenyltetrahydrofolate + H2O = (6R)-10-formyltetrahydrofolate + H(+)</text>
        <dbReference type="Rhea" id="RHEA:23700"/>
        <dbReference type="ChEBI" id="CHEBI:15377"/>
        <dbReference type="ChEBI" id="CHEBI:15378"/>
        <dbReference type="ChEBI" id="CHEBI:57455"/>
        <dbReference type="ChEBI" id="CHEBI:195366"/>
        <dbReference type="EC" id="3.5.4.9"/>
    </reaction>
</comment>
<dbReference type="SUPFAM" id="SSF53223">
    <property type="entry name" value="Aminoacid dehydrogenase-like, N-terminal domain"/>
    <property type="match status" value="1"/>
</dbReference>
<feature type="domain" description="Tetrahydrofolate dehydrogenase/cyclohydrolase NAD(P)-binding" evidence="13">
    <location>
        <begin position="139"/>
        <end position="270"/>
    </location>
</feature>
<dbReference type="SUPFAM" id="SSF51735">
    <property type="entry name" value="NAD(P)-binding Rossmann-fold domains"/>
    <property type="match status" value="1"/>
</dbReference>
<protein>
    <recommendedName>
        <fullName evidence="11">Bifunctional protein FolD</fullName>
    </recommendedName>
    <domain>
        <recommendedName>
            <fullName evidence="11">Methylenetetrahydrofolate dehydrogenase</fullName>
            <ecNumber evidence="11">1.5.1.5</ecNumber>
        </recommendedName>
    </domain>
    <domain>
        <recommendedName>
            <fullName evidence="11">Methenyltetrahydrofolate cyclohydrolase</fullName>
            <ecNumber evidence="11">3.5.4.9</ecNumber>
        </recommendedName>
    </domain>
</protein>
<dbReference type="HAMAP" id="MF_01576">
    <property type="entry name" value="THF_DHG_CYH"/>
    <property type="match status" value="1"/>
</dbReference>
<dbReference type="InterPro" id="IPR020631">
    <property type="entry name" value="THF_DH/CycHdrlase_NAD-bd_dom"/>
</dbReference>
<keyword evidence="5 11" id="KW-0378">Hydrolase</keyword>
<keyword evidence="7 11" id="KW-0560">Oxidoreductase</keyword>
<dbReference type="GO" id="GO:0000105">
    <property type="term" value="P:L-histidine biosynthetic process"/>
    <property type="evidence" value="ECO:0007669"/>
    <property type="project" value="UniProtKB-KW"/>
</dbReference>
<dbReference type="EC" id="1.5.1.5" evidence="11"/>
<keyword evidence="9 11" id="KW-0486">Methionine biosynthesis</keyword>
<feature type="domain" description="Tetrahydrofolate dehydrogenase/cyclohydrolase catalytic" evidence="12">
    <location>
        <begin position="6"/>
        <end position="120"/>
    </location>
</feature>
<gene>
    <name evidence="11" type="primary">folD</name>
    <name evidence="14" type="ORF">GMD11_05405</name>
    <name evidence="15" type="ORF">GMD18_05050</name>
</gene>
<proteinExistence type="inferred from homology"/>
<keyword evidence="8 11" id="KW-0368">Histidine biosynthesis</keyword>
<keyword evidence="16" id="KW-1185">Reference proteome</keyword>
<sequence>METLLMKGKPVADAYRETVSAKITAAKEKGIKFTLAIIVVGDDPASHVYKDRLVKLVESLGGEAKVLAMPETATQEEVIAAIKKLNHNRYVTGILPMMPMPKHIDGDAVGAAITMSKDVDCLNPKSVGEVFLGRSRWAPCTPRACMATLSHYGIELKGKNIVVVGRSNVVGKPVALLLLQEHATVTVCHSRTRDIADVLRGADVIVAAVGVPAFIKPEMVKEGVVIVDVGINAVEGGLVGDVDPAVSAKASAFTPVPGGIGIVSNMMVMDMLSRNL</sequence>
<keyword evidence="3 11" id="KW-0028">Amino-acid biosynthesis</keyword>
<evidence type="ECO:0000256" key="3">
    <source>
        <dbReference type="ARBA" id="ARBA00022605"/>
    </source>
</evidence>
<dbReference type="GO" id="GO:0004488">
    <property type="term" value="F:methylenetetrahydrofolate dehydrogenase (NADP+) activity"/>
    <property type="evidence" value="ECO:0007669"/>
    <property type="project" value="UniProtKB-UniRule"/>
</dbReference>
<evidence type="ECO:0000256" key="10">
    <source>
        <dbReference type="ARBA" id="ARBA00023268"/>
    </source>
</evidence>
<dbReference type="FunFam" id="3.40.50.720:FF:000094">
    <property type="entry name" value="Bifunctional protein FolD"/>
    <property type="match status" value="1"/>
</dbReference>
<comment type="similarity">
    <text evidence="11">Belongs to the tetrahydrofolate dehydrogenase/cyclohydrolase family.</text>
</comment>
<keyword evidence="2 11" id="KW-0554">One-carbon metabolism</keyword>
<evidence type="ECO:0000256" key="8">
    <source>
        <dbReference type="ARBA" id="ARBA00023102"/>
    </source>
</evidence>
<evidence type="ECO:0000256" key="4">
    <source>
        <dbReference type="ARBA" id="ARBA00022755"/>
    </source>
</evidence>
<organism evidence="14 17">
    <name type="scientific">Phascolarctobacterium faecium</name>
    <dbReference type="NCBI Taxonomy" id="33025"/>
    <lineage>
        <taxon>Bacteria</taxon>
        <taxon>Bacillati</taxon>
        <taxon>Bacillota</taxon>
        <taxon>Negativicutes</taxon>
        <taxon>Acidaminococcales</taxon>
        <taxon>Acidaminococcaceae</taxon>
        <taxon>Phascolarctobacterium</taxon>
    </lineage>
</organism>
<comment type="catalytic activity">
    <reaction evidence="11">
        <text>(6R)-5,10-methylene-5,6,7,8-tetrahydrofolate + NADP(+) = (6R)-5,10-methenyltetrahydrofolate + NADPH</text>
        <dbReference type="Rhea" id="RHEA:22812"/>
        <dbReference type="ChEBI" id="CHEBI:15636"/>
        <dbReference type="ChEBI" id="CHEBI:57455"/>
        <dbReference type="ChEBI" id="CHEBI:57783"/>
        <dbReference type="ChEBI" id="CHEBI:58349"/>
        <dbReference type="EC" id="1.5.1.5"/>
    </reaction>
</comment>
<evidence type="ECO:0000256" key="2">
    <source>
        <dbReference type="ARBA" id="ARBA00022563"/>
    </source>
</evidence>
<evidence type="ECO:0000259" key="12">
    <source>
        <dbReference type="Pfam" id="PF00763"/>
    </source>
</evidence>
<evidence type="ECO:0000313" key="17">
    <source>
        <dbReference type="Proteomes" id="UP000484547"/>
    </source>
</evidence>
<evidence type="ECO:0000256" key="9">
    <source>
        <dbReference type="ARBA" id="ARBA00023167"/>
    </source>
</evidence>
<dbReference type="Proteomes" id="UP000443070">
    <property type="component" value="Unassembled WGS sequence"/>
</dbReference>
<evidence type="ECO:0000256" key="6">
    <source>
        <dbReference type="ARBA" id="ARBA00022857"/>
    </source>
</evidence>
<dbReference type="GO" id="GO:0005829">
    <property type="term" value="C:cytosol"/>
    <property type="evidence" value="ECO:0007669"/>
    <property type="project" value="TreeGrafter"/>
</dbReference>
<dbReference type="CDD" id="cd01080">
    <property type="entry name" value="NAD_bind_m-THF_DH_Cyclohyd"/>
    <property type="match status" value="1"/>
</dbReference>
<dbReference type="GO" id="GO:0009086">
    <property type="term" value="P:methionine biosynthetic process"/>
    <property type="evidence" value="ECO:0007669"/>
    <property type="project" value="UniProtKB-KW"/>
</dbReference>
<dbReference type="GO" id="GO:0035999">
    <property type="term" value="P:tetrahydrofolate interconversion"/>
    <property type="evidence" value="ECO:0007669"/>
    <property type="project" value="UniProtKB-UniRule"/>
</dbReference>
<dbReference type="Proteomes" id="UP000484547">
    <property type="component" value="Unassembled WGS sequence"/>
</dbReference>
<evidence type="ECO:0000256" key="11">
    <source>
        <dbReference type="HAMAP-Rule" id="MF_01576"/>
    </source>
</evidence>
<dbReference type="GO" id="GO:0004477">
    <property type="term" value="F:methenyltetrahydrofolate cyclohydrolase activity"/>
    <property type="evidence" value="ECO:0007669"/>
    <property type="project" value="UniProtKB-UniRule"/>
</dbReference>
<evidence type="ECO:0000313" key="15">
    <source>
        <dbReference type="EMBL" id="MTU03768.1"/>
    </source>
</evidence>
<comment type="caution">
    <text evidence="14">The sequence shown here is derived from an EMBL/GenBank/DDBJ whole genome shotgun (WGS) entry which is preliminary data.</text>
</comment>
<dbReference type="Pfam" id="PF02882">
    <property type="entry name" value="THF_DHG_CYH_C"/>
    <property type="match status" value="1"/>
</dbReference>
<evidence type="ECO:0000259" key="13">
    <source>
        <dbReference type="Pfam" id="PF02882"/>
    </source>
</evidence>
<name>A0A7X3BVL4_9FIRM</name>
<dbReference type="OrthoDB" id="9803580at2"/>
<keyword evidence="4 11" id="KW-0658">Purine biosynthesis</keyword>
<dbReference type="InterPro" id="IPR036291">
    <property type="entry name" value="NAD(P)-bd_dom_sf"/>
</dbReference>